<dbReference type="CDD" id="cd20071">
    <property type="entry name" value="SET_SMYD"/>
    <property type="match status" value="1"/>
</dbReference>
<dbReference type="Pfam" id="PF00856">
    <property type="entry name" value="SET"/>
    <property type="match status" value="1"/>
</dbReference>
<accession>A0ABR1UH69</accession>
<dbReference type="InterPro" id="IPR046341">
    <property type="entry name" value="SET_dom_sf"/>
</dbReference>
<dbReference type="PROSITE" id="PS50280">
    <property type="entry name" value="SET"/>
    <property type="match status" value="1"/>
</dbReference>
<dbReference type="SUPFAM" id="SSF82199">
    <property type="entry name" value="SET domain"/>
    <property type="match status" value="1"/>
</dbReference>
<dbReference type="Proteomes" id="UP001446871">
    <property type="component" value="Unassembled WGS sequence"/>
</dbReference>
<keyword evidence="4" id="KW-1185">Reference proteome</keyword>
<organism evidence="3 4">
    <name type="scientific">Apiospora saccharicola</name>
    <dbReference type="NCBI Taxonomy" id="335842"/>
    <lineage>
        <taxon>Eukaryota</taxon>
        <taxon>Fungi</taxon>
        <taxon>Dikarya</taxon>
        <taxon>Ascomycota</taxon>
        <taxon>Pezizomycotina</taxon>
        <taxon>Sordariomycetes</taxon>
        <taxon>Xylariomycetidae</taxon>
        <taxon>Amphisphaeriales</taxon>
        <taxon>Apiosporaceae</taxon>
        <taxon>Apiospora</taxon>
    </lineage>
</organism>
<feature type="domain" description="SET" evidence="2">
    <location>
        <begin position="345"/>
        <end position="678"/>
    </location>
</feature>
<sequence>MSVTSSSILGRVDSISPHVKPDWWASSFQETYLRTDGDVVENPSITESECVAILNHPLVKALSQSKGKEGTSGVTPLQLLDLCCGQGRHTIYLAQQLPDAQFHGHDQSSFLVDLARGRARTAGFDDNVTFTTGRADHVPAESGSFDIVILMGNSLGYGDKTDDVKTLQEVYRVLKPGGVFLLDLPDADELVDSVKDRSWEWIDGRETAALLANDSSLSPIHGVNDRKLLACRERELSVETDKLVARELVIDMEKGVVEDMFYSVNLYKIEDMVDLLERCGLAVNVNAGDSTNQARHHRIGRPESNRDEDLGMMEYRNMIVSQRPDFGTNWGGITDGGRLDVFAHPSLTIRSDPHKGTTVCTTTHIRAGTLLIVDTPYACVPSIDPAPGDWVPCSRPECNRRIPRGSIVGNAKDNEESGEAERAFHCHCHAEVAWCDADCRALDEKRHSLECSWLAAHADEILKQHGTYIFNMLWLVARILARRWVELTGSDPEGKAGQDTPKSPIETESTARKDVEAPLGDNTWATVEHTLLSNRDKVHPQRMEYWSTLASTYLASQPFSISTSGSASSAALDLDVPSIVDLICKEETNSFALYPKPTGVFPVPASEGGIDNGHSGAKSHQGKPGRGTPYGIGFYTGATLINHSCLPNVMHGPDSDSRMLMYATRDILPGEECCIAYFDLEERRSLEARQELLDRYFLFTCDCGRCTRERTSASAASM</sequence>
<dbReference type="SUPFAM" id="SSF53335">
    <property type="entry name" value="S-adenosyl-L-methionine-dependent methyltransferases"/>
    <property type="match status" value="1"/>
</dbReference>
<gene>
    <name evidence="3" type="ORF">PG996_011393</name>
</gene>
<dbReference type="InterPro" id="IPR050869">
    <property type="entry name" value="H3K4_H4K5_MeTrfase"/>
</dbReference>
<dbReference type="EMBL" id="JAQQWM010000007">
    <property type="protein sequence ID" value="KAK8057456.1"/>
    <property type="molecule type" value="Genomic_DNA"/>
</dbReference>
<reference evidence="3 4" key="1">
    <citation type="submission" date="2023-01" db="EMBL/GenBank/DDBJ databases">
        <title>Analysis of 21 Apiospora genomes using comparative genomics revels a genus with tremendous synthesis potential of carbohydrate active enzymes and secondary metabolites.</title>
        <authorList>
            <person name="Sorensen T."/>
        </authorList>
    </citation>
    <scope>NUCLEOTIDE SEQUENCE [LARGE SCALE GENOMIC DNA]</scope>
    <source>
        <strain evidence="3 4">CBS 83171</strain>
    </source>
</reference>
<evidence type="ECO:0000313" key="3">
    <source>
        <dbReference type="EMBL" id="KAK8057456.1"/>
    </source>
</evidence>
<dbReference type="Gene3D" id="2.170.270.10">
    <property type="entry name" value="SET domain"/>
    <property type="match status" value="1"/>
</dbReference>
<protein>
    <recommendedName>
        <fullName evidence="2">SET domain-containing protein</fullName>
    </recommendedName>
</protein>
<dbReference type="InterPro" id="IPR001214">
    <property type="entry name" value="SET_dom"/>
</dbReference>
<dbReference type="Gene3D" id="3.40.50.150">
    <property type="entry name" value="Vaccinia Virus protein VP39"/>
    <property type="match status" value="1"/>
</dbReference>
<dbReference type="Gene3D" id="1.10.220.160">
    <property type="match status" value="1"/>
</dbReference>
<proteinExistence type="predicted"/>
<dbReference type="Pfam" id="PF13649">
    <property type="entry name" value="Methyltransf_25"/>
    <property type="match status" value="1"/>
</dbReference>
<evidence type="ECO:0000313" key="4">
    <source>
        <dbReference type="Proteomes" id="UP001446871"/>
    </source>
</evidence>
<dbReference type="InterPro" id="IPR041698">
    <property type="entry name" value="Methyltransf_25"/>
</dbReference>
<dbReference type="Gene3D" id="6.10.140.2220">
    <property type="match status" value="1"/>
</dbReference>
<dbReference type="PANTHER" id="PTHR12197:SF292">
    <property type="entry name" value="SET DOMAIN-CONTAINING PROTEIN"/>
    <property type="match status" value="1"/>
</dbReference>
<feature type="region of interest" description="Disordered" evidence="1">
    <location>
        <begin position="490"/>
        <end position="519"/>
    </location>
</feature>
<dbReference type="InterPro" id="IPR029063">
    <property type="entry name" value="SAM-dependent_MTases_sf"/>
</dbReference>
<evidence type="ECO:0000259" key="2">
    <source>
        <dbReference type="PROSITE" id="PS50280"/>
    </source>
</evidence>
<evidence type="ECO:0000256" key="1">
    <source>
        <dbReference type="SAM" id="MobiDB-lite"/>
    </source>
</evidence>
<dbReference type="CDD" id="cd02440">
    <property type="entry name" value="AdoMet_MTases"/>
    <property type="match status" value="1"/>
</dbReference>
<comment type="caution">
    <text evidence="3">The sequence shown here is derived from an EMBL/GenBank/DDBJ whole genome shotgun (WGS) entry which is preliminary data.</text>
</comment>
<name>A0ABR1UH69_9PEZI</name>
<dbReference type="PANTHER" id="PTHR12197">
    <property type="entry name" value="HISTONE-LYSINE N-METHYLTRANSFERASE SMYD"/>
    <property type="match status" value="1"/>
</dbReference>